<evidence type="ECO:0000313" key="2">
    <source>
        <dbReference type="Proteomes" id="UP000290189"/>
    </source>
</evidence>
<dbReference type="AlphaFoldDB" id="A0A3P3Y792"/>
<dbReference type="InterPro" id="IPR045166">
    <property type="entry name" value="Spp2-like"/>
</dbReference>
<dbReference type="PANTHER" id="PTHR15818">
    <property type="entry name" value="G PATCH AND KOW-CONTAINING"/>
    <property type="match status" value="1"/>
</dbReference>
<gene>
    <name evidence="1" type="ORF">PLBR_LOCUS3075</name>
</gene>
<dbReference type="Pfam" id="PF25088">
    <property type="entry name" value="GPKOW_C"/>
    <property type="match status" value="1"/>
</dbReference>
<name>A0A3P3Y792_PLABS</name>
<dbReference type="Gene3D" id="2.30.30.30">
    <property type="match status" value="1"/>
</dbReference>
<evidence type="ECO:0008006" key="3">
    <source>
        <dbReference type="Google" id="ProtNLM"/>
    </source>
</evidence>
<sequence length="231" mass="25825">MTNKKRARARPEQQFDPVDGRVRHVKGIDERLATAADLAVAVGSDVVITSGAHQGQTGIVTMLSSTTATVRLDVSESIVQVRPEDVRRATGRDREQQERPAAAMKRPREIRWVVPGLRLRVVDKRHRMYNRKGRVLDVPTATSFTMVVDDGNVLVEDLSERDVETLVPEAQGAFPMMVVAGRHRGRTGRLLERRTDKDYARVRLDATDALACDDVKVKLDYVSEFVPDDGK</sequence>
<dbReference type="InterPro" id="IPR014722">
    <property type="entry name" value="Rib_uL2_dom2"/>
</dbReference>
<dbReference type="Proteomes" id="UP000290189">
    <property type="component" value="Unassembled WGS sequence"/>
</dbReference>
<dbReference type="SUPFAM" id="SSF50104">
    <property type="entry name" value="Translation proteins SH3-like domain"/>
    <property type="match status" value="1"/>
</dbReference>
<keyword evidence="1" id="KW-0496">Mitochondrion</keyword>
<dbReference type="PANTHER" id="PTHR15818:SF2">
    <property type="entry name" value="G-PATCH DOMAIN AND KOW MOTIFS-CONTAINING PROTEIN"/>
    <property type="match status" value="1"/>
</dbReference>
<dbReference type="InterPro" id="IPR008991">
    <property type="entry name" value="Translation_prot_SH3-like_sf"/>
</dbReference>
<organism evidence="1 2">
    <name type="scientific">Plasmodiophora brassicae</name>
    <name type="common">Clubroot disease agent</name>
    <dbReference type="NCBI Taxonomy" id="37360"/>
    <lineage>
        <taxon>Eukaryota</taxon>
        <taxon>Sar</taxon>
        <taxon>Rhizaria</taxon>
        <taxon>Endomyxa</taxon>
        <taxon>Phytomyxea</taxon>
        <taxon>Plasmodiophorida</taxon>
        <taxon>Plasmodiophoridae</taxon>
        <taxon>Plasmodiophora</taxon>
    </lineage>
</organism>
<geneLocation type="mitochondrion" evidence="1"/>
<reference evidence="1 2" key="1">
    <citation type="submission" date="2018-03" db="EMBL/GenBank/DDBJ databases">
        <authorList>
            <person name="Fogelqvist J."/>
        </authorList>
    </citation>
    <scope>NUCLEOTIDE SEQUENCE [LARGE SCALE GENOMIC DNA]</scope>
</reference>
<accession>A0A3P3Y792</accession>
<dbReference type="GO" id="GO:0005681">
    <property type="term" value="C:spliceosomal complex"/>
    <property type="evidence" value="ECO:0007669"/>
    <property type="project" value="TreeGrafter"/>
</dbReference>
<dbReference type="GO" id="GO:0000398">
    <property type="term" value="P:mRNA splicing, via spliceosome"/>
    <property type="evidence" value="ECO:0007669"/>
    <property type="project" value="InterPro"/>
</dbReference>
<proteinExistence type="predicted"/>
<dbReference type="EMBL" id="OVEO01000004">
    <property type="protein sequence ID" value="SPQ95860.1"/>
    <property type="molecule type" value="Genomic_DNA"/>
</dbReference>
<protein>
    <recommendedName>
        <fullName evidence="3">KOW domain-containing protein</fullName>
    </recommendedName>
</protein>
<evidence type="ECO:0000313" key="1">
    <source>
        <dbReference type="EMBL" id="SPQ95860.1"/>
    </source>
</evidence>